<keyword evidence="3" id="KW-1185">Reference proteome</keyword>
<proteinExistence type="predicted"/>
<evidence type="ECO:0000313" key="2">
    <source>
        <dbReference type="EMBL" id="SHH17513.1"/>
    </source>
</evidence>
<name>A0A1M5QVF4_9GAMM</name>
<dbReference type="STRING" id="299255.SAMN02745129_1357"/>
<reference evidence="2 3" key="1">
    <citation type="submission" date="2016-11" db="EMBL/GenBank/DDBJ databases">
        <authorList>
            <person name="Jaros S."/>
            <person name="Januszkiewicz K."/>
            <person name="Wedrychowicz H."/>
        </authorList>
    </citation>
    <scope>NUCLEOTIDE SEQUENCE [LARGE SCALE GENOMIC DNA]</scope>
    <source>
        <strain evidence="2 3">DSM 16917</strain>
    </source>
</reference>
<evidence type="ECO:0008006" key="4">
    <source>
        <dbReference type="Google" id="ProtNLM"/>
    </source>
</evidence>
<dbReference type="EMBL" id="FQXG01000002">
    <property type="protein sequence ID" value="SHH17513.1"/>
    <property type="molecule type" value="Genomic_DNA"/>
</dbReference>
<dbReference type="Proteomes" id="UP000184268">
    <property type="component" value="Unassembled WGS sequence"/>
</dbReference>
<dbReference type="RefSeq" id="WP_067658134.1">
    <property type="nucleotide sequence ID" value="NZ_FQXG01000002.1"/>
</dbReference>
<sequence>MSVKAGKTLPEAGAQARAHQWQKLAKAMTDAAQGKDWPRLAQLDLAMRKALEQSGRPLDDSERQARQQLERVHNRLRKVVEAERVKLERKLVEMRETKEGLSAYELTVASGERG</sequence>
<evidence type="ECO:0000313" key="3">
    <source>
        <dbReference type="Proteomes" id="UP000184268"/>
    </source>
</evidence>
<accession>A0A1M5QVF4</accession>
<gene>
    <name evidence="2" type="ORF">SAMN02745129_1357</name>
</gene>
<organism evidence="2 3">
    <name type="scientific">Ferrimonas marina</name>
    <dbReference type="NCBI Taxonomy" id="299255"/>
    <lineage>
        <taxon>Bacteria</taxon>
        <taxon>Pseudomonadati</taxon>
        <taxon>Pseudomonadota</taxon>
        <taxon>Gammaproteobacteria</taxon>
        <taxon>Alteromonadales</taxon>
        <taxon>Ferrimonadaceae</taxon>
        <taxon>Ferrimonas</taxon>
    </lineage>
</organism>
<protein>
    <recommendedName>
        <fullName evidence="4">Protein FliT</fullName>
    </recommendedName>
</protein>
<feature type="region of interest" description="Disordered" evidence="1">
    <location>
        <begin position="1"/>
        <end position="20"/>
    </location>
</feature>
<dbReference type="AlphaFoldDB" id="A0A1M5QVF4"/>
<evidence type="ECO:0000256" key="1">
    <source>
        <dbReference type="SAM" id="MobiDB-lite"/>
    </source>
</evidence>